<evidence type="ECO:0000256" key="3">
    <source>
        <dbReference type="ARBA" id="ARBA00023274"/>
    </source>
</evidence>
<comment type="function">
    <text evidence="4">One of the early assembly proteins it binds 23S rRNA. One of the proteins that surrounds the polypeptide exit tunnel on the outside of the ribosome. Forms the main docking site for trigger factor binding to the ribosome.</text>
</comment>
<dbReference type="GO" id="GO:0003735">
    <property type="term" value="F:structural constituent of ribosome"/>
    <property type="evidence" value="ECO:0007669"/>
    <property type="project" value="InterPro"/>
</dbReference>
<gene>
    <name evidence="4 5" type="primary">rplW</name>
    <name evidence="5" type="ORF">COW97_00860</name>
</gene>
<dbReference type="GO" id="GO:0019843">
    <property type="term" value="F:rRNA binding"/>
    <property type="evidence" value="ECO:0007669"/>
    <property type="project" value="UniProtKB-UniRule"/>
</dbReference>
<organism evidence="5 6">
    <name type="scientific">Candidatus Roizmanbacteria bacterium CG22_combo_CG10-13_8_21_14_all_34_12</name>
    <dbReference type="NCBI Taxonomy" id="1974860"/>
    <lineage>
        <taxon>Bacteria</taxon>
        <taxon>Candidatus Roizmaniibacteriota</taxon>
    </lineage>
</organism>
<dbReference type="GO" id="GO:0006412">
    <property type="term" value="P:translation"/>
    <property type="evidence" value="ECO:0007669"/>
    <property type="project" value="UniProtKB-UniRule"/>
</dbReference>
<evidence type="ECO:0000313" key="5">
    <source>
        <dbReference type="EMBL" id="PIP63746.1"/>
    </source>
</evidence>
<keyword evidence="2 4" id="KW-0689">Ribosomal protein</keyword>
<dbReference type="GO" id="GO:0005840">
    <property type="term" value="C:ribosome"/>
    <property type="evidence" value="ECO:0007669"/>
    <property type="project" value="UniProtKB-KW"/>
</dbReference>
<keyword evidence="3 4" id="KW-0687">Ribonucleoprotein</keyword>
<comment type="caution">
    <text evidence="5">The sequence shown here is derived from an EMBL/GenBank/DDBJ whole genome shotgun (WGS) entry which is preliminary data.</text>
</comment>
<dbReference type="InterPro" id="IPR013025">
    <property type="entry name" value="Ribosomal_uL23-like"/>
</dbReference>
<dbReference type="HAMAP" id="MF_01369_B">
    <property type="entry name" value="Ribosomal_uL23_B"/>
    <property type="match status" value="1"/>
</dbReference>
<dbReference type="PANTHER" id="PTHR11620">
    <property type="entry name" value="60S RIBOSOMAL PROTEIN L23A"/>
    <property type="match status" value="1"/>
</dbReference>
<dbReference type="GO" id="GO:1990904">
    <property type="term" value="C:ribonucleoprotein complex"/>
    <property type="evidence" value="ECO:0007669"/>
    <property type="project" value="UniProtKB-KW"/>
</dbReference>
<proteinExistence type="inferred from homology"/>
<evidence type="ECO:0000256" key="2">
    <source>
        <dbReference type="ARBA" id="ARBA00022980"/>
    </source>
</evidence>
<keyword evidence="4" id="KW-0699">rRNA-binding</keyword>
<dbReference type="EMBL" id="PCTC01000018">
    <property type="protein sequence ID" value="PIP63746.1"/>
    <property type="molecule type" value="Genomic_DNA"/>
</dbReference>
<evidence type="ECO:0000256" key="1">
    <source>
        <dbReference type="ARBA" id="ARBA00006700"/>
    </source>
</evidence>
<dbReference type="InterPro" id="IPR012678">
    <property type="entry name" value="Ribosomal_uL23/eL15/eS24_sf"/>
</dbReference>
<evidence type="ECO:0000256" key="4">
    <source>
        <dbReference type="HAMAP-Rule" id="MF_01369"/>
    </source>
</evidence>
<comment type="subunit">
    <text evidence="4">Part of the 50S ribosomal subunit. Contacts protein L29, and trigger factor when it is bound to the ribosome.</text>
</comment>
<reference evidence="5 6" key="1">
    <citation type="submission" date="2017-09" db="EMBL/GenBank/DDBJ databases">
        <title>Depth-based differentiation of microbial function through sediment-hosted aquifers and enrichment of novel symbionts in the deep terrestrial subsurface.</title>
        <authorList>
            <person name="Probst A.J."/>
            <person name="Ladd B."/>
            <person name="Jarett J.K."/>
            <person name="Geller-Mcgrath D.E."/>
            <person name="Sieber C.M."/>
            <person name="Emerson J.B."/>
            <person name="Anantharaman K."/>
            <person name="Thomas B.C."/>
            <person name="Malmstrom R."/>
            <person name="Stieglmeier M."/>
            <person name="Klingl A."/>
            <person name="Woyke T."/>
            <person name="Ryan C.M."/>
            <person name="Banfield J.F."/>
        </authorList>
    </citation>
    <scope>NUCLEOTIDE SEQUENCE [LARGE SCALE GENOMIC DNA]</scope>
    <source>
        <strain evidence="5">CG22_combo_CG10-13_8_21_14_all_34_12</strain>
    </source>
</reference>
<keyword evidence="4" id="KW-0694">RNA-binding</keyword>
<sequence>MIINKVLIKPILTEKATDLVQSNVYMFEIDLKANKHQVKQALEKLYKVKTGEVKVMIRKGKEKRVGKKGLLKKTANRKIAFVKLNEGKIDLFPQK</sequence>
<evidence type="ECO:0000313" key="6">
    <source>
        <dbReference type="Proteomes" id="UP000229699"/>
    </source>
</evidence>
<accession>A0A2H0C1F6</accession>
<dbReference type="Gene3D" id="3.30.70.330">
    <property type="match status" value="1"/>
</dbReference>
<dbReference type="AlphaFoldDB" id="A0A2H0C1F6"/>
<name>A0A2H0C1F6_9BACT</name>
<dbReference type="Proteomes" id="UP000229699">
    <property type="component" value="Unassembled WGS sequence"/>
</dbReference>
<dbReference type="SUPFAM" id="SSF54189">
    <property type="entry name" value="Ribosomal proteins S24e, L23 and L15e"/>
    <property type="match status" value="1"/>
</dbReference>
<comment type="similarity">
    <text evidence="1 4">Belongs to the universal ribosomal protein uL23 family.</text>
</comment>
<dbReference type="InterPro" id="IPR012677">
    <property type="entry name" value="Nucleotide-bd_a/b_plait_sf"/>
</dbReference>
<dbReference type="Pfam" id="PF00276">
    <property type="entry name" value="Ribosomal_L23"/>
    <property type="match status" value="1"/>
</dbReference>
<protein>
    <recommendedName>
        <fullName evidence="4">Large ribosomal subunit protein uL23</fullName>
    </recommendedName>
</protein>